<dbReference type="PANTHER" id="PTHR28629">
    <property type="entry name" value="TRIOKINASE/FMN CYCLASE"/>
    <property type="match status" value="1"/>
</dbReference>
<dbReference type="EC" id="2.7.1.121" evidence="4"/>
<dbReference type="PROSITE" id="PS51480">
    <property type="entry name" value="DHAL"/>
    <property type="match status" value="1"/>
</dbReference>
<dbReference type="EMBL" id="JBHTBH010000016">
    <property type="protein sequence ID" value="MFC7331186.1"/>
    <property type="molecule type" value="Genomic_DNA"/>
</dbReference>
<dbReference type="Proteomes" id="UP001596540">
    <property type="component" value="Unassembled WGS sequence"/>
</dbReference>
<feature type="domain" description="DhaL" evidence="3">
    <location>
        <begin position="4"/>
        <end position="152"/>
    </location>
</feature>
<dbReference type="InterPro" id="IPR012737">
    <property type="entry name" value="DhaK_L_YcgS"/>
</dbReference>
<name>A0ABW2KME1_9ACTN</name>
<keyword evidence="5" id="KW-1185">Reference proteome</keyword>
<feature type="non-terminal residue" evidence="4">
    <location>
        <position position="152"/>
    </location>
</feature>
<evidence type="ECO:0000313" key="5">
    <source>
        <dbReference type="Proteomes" id="UP001596540"/>
    </source>
</evidence>
<sequence length="152" mass="15329">MDIDLACAWLRAAATAVEVNRDHLTRLDSAIGDADHGTNMHRGFTAVRHVLDGYRPATVGDVLVKAGNTLISRVGGAAGPLYGTALRTAGRDLTGARAAPAELAAALDAGLAAVRRLGSAQVGDKTMVDAFAPAVDALRASAEAGGDLASAA</sequence>
<reference evidence="5" key="1">
    <citation type="journal article" date="2019" name="Int. J. Syst. Evol. Microbiol.">
        <title>The Global Catalogue of Microorganisms (GCM) 10K type strain sequencing project: providing services to taxonomists for standard genome sequencing and annotation.</title>
        <authorList>
            <consortium name="The Broad Institute Genomics Platform"/>
            <consortium name="The Broad Institute Genome Sequencing Center for Infectious Disease"/>
            <person name="Wu L."/>
            <person name="Ma J."/>
        </authorList>
    </citation>
    <scope>NUCLEOTIDE SEQUENCE [LARGE SCALE GENOMIC DNA]</scope>
    <source>
        <strain evidence="5">CGMCC 4.7382</strain>
    </source>
</reference>
<dbReference type="PANTHER" id="PTHR28629:SF4">
    <property type="entry name" value="TRIOKINASE_FMN CYCLASE"/>
    <property type="match status" value="1"/>
</dbReference>
<comment type="caution">
    <text evidence="4">The sequence shown here is derived from an EMBL/GenBank/DDBJ whole genome shotgun (WGS) entry which is preliminary data.</text>
</comment>
<evidence type="ECO:0000256" key="1">
    <source>
        <dbReference type="ARBA" id="ARBA00022679"/>
    </source>
</evidence>
<dbReference type="SMART" id="SM01120">
    <property type="entry name" value="Dak2"/>
    <property type="match status" value="1"/>
</dbReference>
<protein>
    <submittedName>
        <fullName evidence="4">Dihydroxyacetone kinase subunit DhaL</fullName>
        <ecNumber evidence="4">2.7.1.121</ecNumber>
    </submittedName>
</protein>
<organism evidence="4 5">
    <name type="scientific">Marinactinospora rubrisoli</name>
    <dbReference type="NCBI Taxonomy" id="2715399"/>
    <lineage>
        <taxon>Bacteria</taxon>
        <taxon>Bacillati</taxon>
        <taxon>Actinomycetota</taxon>
        <taxon>Actinomycetes</taxon>
        <taxon>Streptosporangiales</taxon>
        <taxon>Nocardiopsidaceae</taxon>
        <taxon>Marinactinospora</taxon>
    </lineage>
</organism>
<evidence type="ECO:0000313" key="4">
    <source>
        <dbReference type="EMBL" id="MFC7331186.1"/>
    </source>
</evidence>
<dbReference type="RefSeq" id="WP_379873867.1">
    <property type="nucleotide sequence ID" value="NZ_JBHTBH010000016.1"/>
</dbReference>
<gene>
    <name evidence="4" type="primary">dhaL</name>
    <name evidence="4" type="ORF">ACFQRF_25945</name>
</gene>
<dbReference type="InterPro" id="IPR036117">
    <property type="entry name" value="DhaL_dom_sf"/>
</dbReference>
<keyword evidence="1 4" id="KW-0808">Transferase</keyword>
<keyword evidence="2 4" id="KW-0418">Kinase</keyword>
<dbReference type="InterPro" id="IPR004007">
    <property type="entry name" value="DhaL_dom"/>
</dbReference>
<dbReference type="Pfam" id="PF02734">
    <property type="entry name" value="Dak2"/>
    <property type="match status" value="1"/>
</dbReference>
<accession>A0ABW2KME1</accession>
<dbReference type="SUPFAM" id="SSF101473">
    <property type="entry name" value="DhaL-like"/>
    <property type="match status" value="1"/>
</dbReference>
<evidence type="ECO:0000256" key="2">
    <source>
        <dbReference type="ARBA" id="ARBA00022777"/>
    </source>
</evidence>
<dbReference type="NCBIfam" id="TIGR02365">
    <property type="entry name" value="dha_L_ycgS"/>
    <property type="match status" value="1"/>
</dbReference>
<evidence type="ECO:0000259" key="3">
    <source>
        <dbReference type="PROSITE" id="PS51480"/>
    </source>
</evidence>
<dbReference type="GO" id="GO:0047324">
    <property type="term" value="F:phosphoenolpyruvate-glycerone phosphotransferase activity"/>
    <property type="evidence" value="ECO:0007669"/>
    <property type="project" value="UniProtKB-EC"/>
</dbReference>
<dbReference type="InterPro" id="IPR050861">
    <property type="entry name" value="Dihydroxyacetone_Kinase"/>
</dbReference>
<dbReference type="Gene3D" id="1.25.40.340">
    <property type="match status" value="1"/>
</dbReference>
<proteinExistence type="predicted"/>